<dbReference type="GO" id="GO:0018786">
    <property type="term" value="F:haloalkane dehalogenase activity"/>
    <property type="evidence" value="ECO:0007669"/>
    <property type="project" value="UniProtKB-EC"/>
</dbReference>
<dbReference type="InterPro" id="IPR050266">
    <property type="entry name" value="AB_hydrolase_sf"/>
</dbReference>
<dbReference type="EMBL" id="MN079121">
    <property type="protein sequence ID" value="QEA06019.1"/>
    <property type="molecule type" value="Genomic_DNA"/>
</dbReference>
<feature type="region of interest" description="Disordered" evidence="1">
    <location>
        <begin position="1"/>
        <end position="26"/>
    </location>
</feature>
<name>A0A5B8R9Z2_9ZZZZ</name>
<feature type="domain" description="AB hydrolase-1" evidence="2">
    <location>
        <begin position="55"/>
        <end position="294"/>
    </location>
</feature>
<proteinExistence type="predicted"/>
<dbReference type="EC" id="3.8.1.5" evidence="3"/>
<evidence type="ECO:0000313" key="3">
    <source>
        <dbReference type="EMBL" id="QEA06019.1"/>
    </source>
</evidence>
<evidence type="ECO:0000256" key="1">
    <source>
        <dbReference type="SAM" id="MobiDB-lite"/>
    </source>
</evidence>
<gene>
    <name evidence="3" type="primary">dhmA2</name>
    <name evidence="3" type="ORF">KBTEX_02348</name>
</gene>
<protein>
    <submittedName>
        <fullName evidence="3">Haloalkane dehalogenase 2</fullName>
        <ecNumber evidence="3">3.8.1.5</ecNumber>
    </submittedName>
</protein>
<dbReference type="InterPro" id="IPR000639">
    <property type="entry name" value="Epox_hydrolase-like"/>
</dbReference>
<dbReference type="PANTHER" id="PTHR43798">
    <property type="entry name" value="MONOACYLGLYCEROL LIPASE"/>
    <property type="match status" value="1"/>
</dbReference>
<dbReference type="InterPro" id="IPR000073">
    <property type="entry name" value="AB_hydrolase_1"/>
</dbReference>
<sequence>MAGRHTDPLLGVMPGSRHLPPPAAPPAATTVLPGAGRRLDLPAGPMHYLDAGDGPAVIMVHGNPTWSFLFRDLVARLSATHRCVAPDHLGFGLSGTPADRPCRPAEHAGHLARLVETLGLRRIVLVGHDWGGPVALAYAASRPDNVAALVLSNTWAWPVHRDPRLAAFAALAGGPPGRWLIRHHDALVRALPLAVGDRQRLSATAHRCYRTVRATPAARDGFAALPREMLAARAWLAALRDHLPRLGDTPALLAWGMRDPALGARVLGHWRTLLPHARVHPLAGVGHLPPEEAPAAFGDAVTGFLAEDGPGISPC</sequence>
<dbReference type="AlphaFoldDB" id="A0A5B8R9Z2"/>
<accession>A0A5B8R9Z2</accession>
<dbReference type="InterPro" id="IPR029058">
    <property type="entry name" value="AB_hydrolase_fold"/>
</dbReference>
<reference evidence="3" key="1">
    <citation type="submission" date="2019-06" db="EMBL/GenBank/DDBJ databases">
        <authorList>
            <person name="Murdoch R.W."/>
            <person name="Fathepure B."/>
        </authorList>
    </citation>
    <scope>NUCLEOTIDE SEQUENCE</scope>
</reference>
<dbReference type="PRINTS" id="PR00412">
    <property type="entry name" value="EPOXHYDRLASE"/>
</dbReference>
<evidence type="ECO:0000259" key="2">
    <source>
        <dbReference type="Pfam" id="PF00561"/>
    </source>
</evidence>
<keyword evidence="3" id="KW-0378">Hydrolase</keyword>
<dbReference type="GO" id="GO:0016020">
    <property type="term" value="C:membrane"/>
    <property type="evidence" value="ECO:0007669"/>
    <property type="project" value="TreeGrafter"/>
</dbReference>
<dbReference type="PRINTS" id="PR00111">
    <property type="entry name" value="ABHYDROLASE"/>
</dbReference>
<dbReference type="Pfam" id="PF00561">
    <property type="entry name" value="Abhydrolase_1"/>
    <property type="match status" value="1"/>
</dbReference>
<organism evidence="3">
    <name type="scientific">uncultured organism</name>
    <dbReference type="NCBI Taxonomy" id="155900"/>
    <lineage>
        <taxon>unclassified sequences</taxon>
        <taxon>environmental samples</taxon>
    </lineage>
</organism>
<dbReference type="Gene3D" id="3.40.50.1820">
    <property type="entry name" value="alpha/beta hydrolase"/>
    <property type="match status" value="1"/>
</dbReference>
<dbReference type="SUPFAM" id="SSF53474">
    <property type="entry name" value="alpha/beta-Hydrolases"/>
    <property type="match status" value="1"/>
</dbReference>
<dbReference type="PANTHER" id="PTHR43798:SF24">
    <property type="entry name" value="CIS-3-ALKYL-4-ALKYLOXETAN-2-ONE DECARBOXYLASE"/>
    <property type="match status" value="1"/>
</dbReference>